<gene>
    <name evidence="2" type="ORF">GLOIN_2v1559150</name>
    <name evidence="1" type="ORF">GLOINDRAFT_293634</name>
</gene>
<organism evidence="1">
    <name type="scientific">Rhizophagus irregularis (strain DAOM 181602 / DAOM 197198 / MUCL 43194)</name>
    <name type="common">Arbuscular mycorrhizal fungus</name>
    <name type="synonym">Glomus intraradices</name>
    <dbReference type="NCBI Taxonomy" id="747089"/>
    <lineage>
        <taxon>Eukaryota</taxon>
        <taxon>Fungi</taxon>
        <taxon>Fungi incertae sedis</taxon>
        <taxon>Mucoromycota</taxon>
        <taxon>Glomeromycotina</taxon>
        <taxon>Glomeromycetes</taxon>
        <taxon>Glomerales</taxon>
        <taxon>Glomeraceae</taxon>
        <taxon>Rhizophagus</taxon>
    </lineage>
</organism>
<dbReference type="EMBL" id="AUPC02000053">
    <property type="protein sequence ID" value="POG76162.1"/>
    <property type="molecule type" value="Genomic_DNA"/>
</dbReference>
<keyword evidence="3" id="KW-1185">Reference proteome</keyword>
<name>U9SU08_RHIID</name>
<protein>
    <submittedName>
        <fullName evidence="1">Uncharacterized protein</fullName>
    </submittedName>
</protein>
<sequence>MENHFYFKYNNKMKQLYWNFAKLYDLIYRLMFNHNYENNLCNFSLNNIFRLYIQLFLIRDYNECQFLIDLYSYTYRLCTL</sequence>
<reference evidence="1" key="2">
    <citation type="submission" date="2013-07" db="EMBL/GenBank/DDBJ databases">
        <title>The genome of an arbuscular mycorrhizal fungus provides insights into the evolution of the oldest plant symbiosis.</title>
        <authorList>
            <consortium name="DOE Joint Genome Institute"/>
            <person name="Tisserant E."/>
            <person name="Malbreil M."/>
            <person name="Kuo A."/>
            <person name="Kohler A."/>
            <person name="Symeonidi A."/>
            <person name="Balestrini R."/>
            <person name="Charron P."/>
            <person name="Duensing N."/>
            <person name="Frei-dit-Frey N."/>
            <person name="Gianinazzi-Pearson V."/>
            <person name="Gilbert B."/>
            <person name="Handa Y."/>
            <person name="Hijri M."/>
            <person name="Kaul R."/>
            <person name="Kawaguchi M."/>
            <person name="Krajinski F."/>
            <person name="Lammers P."/>
            <person name="Lapierre D."/>
            <person name="Masclaux F.G."/>
            <person name="Murat C."/>
            <person name="Morin E."/>
            <person name="Ndikumana S."/>
            <person name="Pagni M."/>
            <person name="Petitpierre D."/>
            <person name="Requena N."/>
            <person name="Rosikiewicz P."/>
            <person name="Riley R."/>
            <person name="Saito K."/>
            <person name="San Clemente H."/>
            <person name="Shapiro H."/>
            <person name="van Tuinen D."/>
            <person name="Becard G."/>
            <person name="Bonfante P."/>
            <person name="Paszkowski U."/>
            <person name="Shachar-Hill Y."/>
            <person name="Young J.P."/>
            <person name="Sanders I.R."/>
            <person name="Henrissat B."/>
            <person name="Rensing S.A."/>
            <person name="Grigoriev I.V."/>
            <person name="Corradi N."/>
            <person name="Roux C."/>
            <person name="Martin F."/>
        </authorList>
    </citation>
    <scope>NUCLEOTIDE SEQUENCE</scope>
    <source>
        <strain evidence="1">DAOM 197198</strain>
    </source>
</reference>
<dbReference type="AlphaFoldDB" id="U9SU08"/>
<dbReference type="Proteomes" id="UP000018888">
    <property type="component" value="Unassembled WGS sequence"/>
</dbReference>
<evidence type="ECO:0000313" key="2">
    <source>
        <dbReference type="EMBL" id="POG76162.1"/>
    </source>
</evidence>
<evidence type="ECO:0000313" key="3">
    <source>
        <dbReference type="Proteomes" id="UP000018888"/>
    </source>
</evidence>
<proteinExistence type="predicted"/>
<reference evidence="2 3" key="3">
    <citation type="journal article" date="2018" name="New Phytol.">
        <title>High intraspecific genome diversity in the model arbuscular mycorrhizal symbiont Rhizophagus irregularis.</title>
        <authorList>
            <person name="Chen E.C.H."/>
            <person name="Morin E."/>
            <person name="Beaudet D."/>
            <person name="Noel J."/>
            <person name="Yildirir G."/>
            <person name="Ndikumana S."/>
            <person name="Charron P."/>
            <person name="St-Onge C."/>
            <person name="Giorgi J."/>
            <person name="Kruger M."/>
            <person name="Marton T."/>
            <person name="Ropars J."/>
            <person name="Grigoriev I.V."/>
            <person name="Hainaut M."/>
            <person name="Henrissat B."/>
            <person name="Roux C."/>
            <person name="Martin F."/>
            <person name="Corradi N."/>
        </authorList>
    </citation>
    <scope>NUCLEOTIDE SEQUENCE [LARGE SCALE GENOMIC DNA]</scope>
    <source>
        <strain evidence="3">DAOM 181602 / DAOM 197198 / MUCL 43194</strain>
        <strain evidence="2">DAOM 197198</strain>
    </source>
</reference>
<reference evidence="2 3" key="1">
    <citation type="journal article" date="2013" name="Proc. Natl. Acad. Sci. U.S.A.">
        <title>Genome of an arbuscular mycorrhizal fungus provides insight into the oldest plant symbiosis.</title>
        <authorList>
            <person name="Tisserant E."/>
            <person name="Malbreil M."/>
            <person name="Kuo A."/>
            <person name="Kohler A."/>
            <person name="Symeonidi A."/>
            <person name="Balestrini R."/>
            <person name="Charron P."/>
            <person name="Duensing N."/>
            <person name="Frei Dit Frey N."/>
            <person name="Gianinazzi-Pearson V."/>
            <person name="Gilbert L.B."/>
            <person name="Handa Y."/>
            <person name="Herr J.R."/>
            <person name="Hijri M."/>
            <person name="Koul R."/>
            <person name="Kawaguchi M."/>
            <person name="Krajinski F."/>
            <person name="Lammers P.J."/>
            <person name="Masclaux F.G."/>
            <person name="Murat C."/>
            <person name="Morin E."/>
            <person name="Ndikumana S."/>
            <person name="Pagni M."/>
            <person name="Petitpierre D."/>
            <person name="Requena N."/>
            <person name="Rosikiewicz P."/>
            <person name="Riley R."/>
            <person name="Saito K."/>
            <person name="San Clemente H."/>
            <person name="Shapiro H."/>
            <person name="van Tuinen D."/>
            <person name="Becard G."/>
            <person name="Bonfante P."/>
            <person name="Paszkowski U."/>
            <person name="Shachar-Hill Y.Y."/>
            <person name="Tuskan G.A."/>
            <person name="Young P.W."/>
            <person name="Sanders I.R."/>
            <person name="Henrissat B."/>
            <person name="Rensing S.A."/>
            <person name="Grigoriev I.V."/>
            <person name="Corradi N."/>
            <person name="Roux C."/>
            <person name="Martin F."/>
        </authorList>
    </citation>
    <scope>NUCLEOTIDE SEQUENCE [LARGE SCALE GENOMIC DNA]</scope>
    <source>
        <strain evidence="3">DAOM 181602 / DAOM 197198 / MUCL 43194</strain>
        <strain evidence="2">DAOM 197198</strain>
    </source>
</reference>
<accession>U9SU08</accession>
<dbReference type="HOGENOM" id="CLU_2591003_0_0_1"/>
<dbReference type="EMBL" id="KI299575">
    <property type="protein sequence ID" value="ERZ97487.1"/>
    <property type="molecule type" value="Genomic_DNA"/>
</dbReference>
<evidence type="ECO:0000313" key="1">
    <source>
        <dbReference type="EMBL" id="ERZ97487.1"/>
    </source>
</evidence>